<dbReference type="AlphaFoldDB" id="A0A6A5VHZ8"/>
<dbReference type="InterPro" id="IPR036047">
    <property type="entry name" value="F-box-like_dom_sf"/>
</dbReference>
<dbReference type="Proteomes" id="UP000800036">
    <property type="component" value="Unassembled WGS sequence"/>
</dbReference>
<reference evidence="1" key="1">
    <citation type="journal article" date="2020" name="Stud. Mycol.">
        <title>101 Dothideomycetes genomes: a test case for predicting lifestyles and emergence of pathogens.</title>
        <authorList>
            <person name="Haridas S."/>
            <person name="Albert R."/>
            <person name="Binder M."/>
            <person name="Bloem J."/>
            <person name="Labutti K."/>
            <person name="Salamov A."/>
            <person name="Andreopoulos B."/>
            <person name="Baker S."/>
            <person name="Barry K."/>
            <person name="Bills G."/>
            <person name="Bluhm B."/>
            <person name="Cannon C."/>
            <person name="Castanera R."/>
            <person name="Culley D."/>
            <person name="Daum C."/>
            <person name="Ezra D."/>
            <person name="Gonzalez J."/>
            <person name="Henrissat B."/>
            <person name="Kuo A."/>
            <person name="Liang C."/>
            <person name="Lipzen A."/>
            <person name="Lutzoni F."/>
            <person name="Magnuson J."/>
            <person name="Mondo S."/>
            <person name="Nolan M."/>
            <person name="Ohm R."/>
            <person name="Pangilinan J."/>
            <person name="Park H.-J."/>
            <person name="Ramirez L."/>
            <person name="Alfaro M."/>
            <person name="Sun H."/>
            <person name="Tritt A."/>
            <person name="Yoshinaga Y."/>
            <person name="Zwiers L.-H."/>
            <person name="Turgeon B."/>
            <person name="Goodwin S."/>
            <person name="Spatafora J."/>
            <person name="Crous P."/>
            <person name="Grigoriev I."/>
        </authorList>
    </citation>
    <scope>NUCLEOTIDE SEQUENCE</scope>
    <source>
        <strain evidence="1">CBS 107.79</strain>
    </source>
</reference>
<keyword evidence="2" id="KW-1185">Reference proteome</keyword>
<dbReference type="EMBL" id="ML976684">
    <property type="protein sequence ID" value="KAF1972947.1"/>
    <property type="molecule type" value="Genomic_DNA"/>
</dbReference>
<dbReference type="OrthoDB" id="3971593at2759"/>
<protein>
    <recommendedName>
        <fullName evidence="3">F-box domain-containing protein</fullName>
    </recommendedName>
</protein>
<evidence type="ECO:0000313" key="1">
    <source>
        <dbReference type="EMBL" id="KAF1972947.1"/>
    </source>
</evidence>
<dbReference type="SUPFAM" id="SSF81383">
    <property type="entry name" value="F-box domain"/>
    <property type="match status" value="1"/>
</dbReference>
<evidence type="ECO:0008006" key="3">
    <source>
        <dbReference type="Google" id="ProtNLM"/>
    </source>
</evidence>
<accession>A0A6A5VHZ8</accession>
<proteinExistence type="predicted"/>
<evidence type="ECO:0000313" key="2">
    <source>
        <dbReference type="Proteomes" id="UP000800036"/>
    </source>
</evidence>
<organism evidence="1 2">
    <name type="scientific">Bimuria novae-zelandiae CBS 107.79</name>
    <dbReference type="NCBI Taxonomy" id="1447943"/>
    <lineage>
        <taxon>Eukaryota</taxon>
        <taxon>Fungi</taxon>
        <taxon>Dikarya</taxon>
        <taxon>Ascomycota</taxon>
        <taxon>Pezizomycotina</taxon>
        <taxon>Dothideomycetes</taxon>
        <taxon>Pleosporomycetidae</taxon>
        <taxon>Pleosporales</taxon>
        <taxon>Massarineae</taxon>
        <taxon>Didymosphaeriaceae</taxon>
        <taxon>Bimuria</taxon>
    </lineage>
</organism>
<sequence length="454" mass="51795">MDRSRPSRTTAFNKLPIELNKEIAHHLTDHKDIAAYSAVCIKTRDAVNGDNYSFWRAKYCEDFAMPKGKSNKQLCDRFKFRWKWLNKFMKKRPGFVHGHSRGEKTIVSVLTELIVESFADGIRLDDDGHPHCPNMVLLRLFALESKLLVGGKRPPPAKPNQSTDDSLLAARLMLSHFLFDQATPLASWFAIDDAQKAVYAATNRAPLYLGPDKDLVNLEWTLQCMNFFRYYMTTPEASQLFDAMGGVEVPSPWREPLKSGSRPFGQCWKGTYSFLDHNELVRFRKYASSGKEDDGMIFADLNVDEGKIQSLNLEFLTDGTELKWPTSFEQRLQSRRNKNVPQMPPHAAHSSLDIRFDGWGEDLDDDFKATGWLNALPDQCGIPGWQRITFMKHFADDLDQVQSDNLWAYEGVVLPGGRIILGRWCVIDFDNDYGGPFILWAVEPEPELVSEGEE</sequence>
<name>A0A6A5VHZ8_9PLEO</name>
<gene>
    <name evidence="1" type="ORF">BU23DRAFT_466658</name>
</gene>